<organism evidence="1">
    <name type="scientific">marine sediment metagenome</name>
    <dbReference type="NCBI Taxonomy" id="412755"/>
    <lineage>
        <taxon>unclassified sequences</taxon>
        <taxon>metagenomes</taxon>
        <taxon>ecological metagenomes</taxon>
    </lineage>
</organism>
<dbReference type="EMBL" id="LAZR01015944">
    <property type="protein sequence ID" value="KKM06651.1"/>
    <property type="molecule type" value="Genomic_DNA"/>
</dbReference>
<dbReference type="AlphaFoldDB" id="A0A0F9JLN5"/>
<protein>
    <submittedName>
        <fullName evidence="1">Uncharacterized protein</fullName>
    </submittedName>
</protein>
<reference evidence="1" key="1">
    <citation type="journal article" date="2015" name="Nature">
        <title>Complex archaea that bridge the gap between prokaryotes and eukaryotes.</title>
        <authorList>
            <person name="Spang A."/>
            <person name="Saw J.H."/>
            <person name="Jorgensen S.L."/>
            <person name="Zaremba-Niedzwiedzka K."/>
            <person name="Martijn J."/>
            <person name="Lind A.E."/>
            <person name="van Eijk R."/>
            <person name="Schleper C."/>
            <person name="Guy L."/>
            <person name="Ettema T.J."/>
        </authorList>
    </citation>
    <scope>NUCLEOTIDE SEQUENCE</scope>
</reference>
<name>A0A0F9JLN5_9ZZZZ</name>
<accession>A0A0F9JLN5</accession>
<proteinExistence type="predicted"/>
<sequence>MLEWLRNLYTMCHDGATIRTVSVAEGERVRREAERRWEEEEVTG</sequence>
<gene>
    <name evidence="1" type="ORF">LCGC14_1741870</name>
</gene>
<evidence type="ECO:0000313" key="1">
    <source>
        <dbReference type="EMBL" id="KKM06651.1"/>
    </source>
</evidence>
<comment type="caution">
    <text evidence="1">The sequence shown here is derived from an EMBL/GenBank/DDBJ whole genome shotgun (WGS) entry which is preliminary data.</text>
</comment>